<reference evidence="3" key="1">
    <citation type="journal article" date="2020" name="New Phytol.">
        <title>Comparative genomics reveals dynamic genome evolution in host specialist ectomycorrhizal fungi.</title>
        <authorList>
            <person name="Lofgren L.A."/>
            <person name="Nguyen N.H."/>
            <person name="Vilgalys R."/>
            <person name="Ruytinx J."/>
            <person name="Liao H.L."/>
            <person name="Branco S."/>
            <person name="Kuo A."/>
            <person name="LaButti K."/>
            <person name="Lipzen A."/>
            <person name="Andreopoulos W."/>
            <person name="Pangilinan J."/>
            <person name="Riley R."/>
            <person name="Hundley H."/>
            <person name="Na H."/>
            <person name="Barry K."/>
            <person name="Grigoriev I.V."/>
            <person name="Stajich J.E."/>
            <person name="Kennedy P.G."/>
        </authorList>
    </citation>
    <scope>NUCLEOTIDE SEQUENCE</scope>
    <source>
        <strain evidence="3">FC423</strain>
    </source>
</reference>
<dbReference type="GO" id="GO:0030623">
    <property type="term" value="F:U5 snRNA binding"/>
    <property type="evidence" value="ECO:0007669"/>
    <property type="project" value="TreeGrafter"/>
</dbReference>
<keyword evidence="4" id="KW-1185">Reference proteome</keyword>
<evidence type="ECO:0000256" key="1">
    <source>
        <dbReference type="SAM" id="SignalP"/>
    </source>
</evidence>
<dbReference type="GO" id="GO:0097157">
    <property type="term" value="F:pre-mRNA intronic binding"/>
    <property type="evidence" value="ECO:0007669"/>
    <property type="project" value="TreeGrafter"/>
</dbReference>
<feature type="domain" description="PRP8" evidence="2">
    <location>
        <begin position="17"/>
        <end position="67"/>
    </location>
</feature>
<dbReference type="InterPro" id="IPR043172">
    <property type="entry name" value="Prp8_domainIV_palm"/>
</dbReference>
<dbReference type="GeneID" id="64695639"/>
<dbReference type="AlphaFoldDB" id="A0A9P7FFY0"/>
<dbReference type="Gene3D" id="1.20.80.40">
    <property type="match status" value="1"/>
</dbReference>
<dbReference type="InterPro" id="IPR012337">
    <property type="entry name" value="RNaseH-like_sf"/>
</dbReference>
<evidence type="ECO:0000313" key="4">
    <source>
        <dbReference type="Proteomes" id="UP000823399"/>
    </source>
</evidence>
<feature type="chain" id="PRO_5040435824" description="PRP8 domain-containing protein" evidence="1">
    <location>
        <begin position="19"/>
        <end position="157"/>
    </location>
</feature>
<dbReference type="SUPFAM" id="SSF53098">
    <property type="entry name" value="Ribonuclease H-like"/>
    <property type="match status" value="1"/>
</dbReference>
<dbReference type="PANTHER" id="PTHR11140">
    <property type="entry name" value="PRE-MRNA SPLICING FACTOR PRP8"/>
    <property type="match status" value="1"/>
</dbReference>
<dbReference type="OrthoDB" id="1931567at2759"/>
<dbReference type="GO" id="GO:0071013">
    <property type="term" value="C:catalytic step 2 spliceosome"/>
    <property type="evidence" value="ECO:0007669"/>
    <property type="project" value="TreeGrafter"/>
</dbReference>
<evidence type="ECO:0000259" key="2">
    <source>
        <dbReference type="Pfam" id="PF12134"/>
    </source>
</evidence>
<dbReference type="EMBL" id="JABBWM010000009">
    <property type="protein sequence ID" value="KAG2114671.1"/>
    <property type="molecule type" value="Genomic_DNA"/>
</dbReference>
<dbReference type="Pfam" id="PF12134">
    <property type="entry name" value="PRP8_domainIV"/>
    <property type="match status" value="1"/>
</dbReference>
<dbReference type="InterPro" id="IPR043173">
    <property type="entry name" value="Prp8_domainIV_fingers"/>
</dbReference>
<dbReference type="GO" id="GO:0017070">
    <property type="term" value="F:U6 snRNA binding"/>
    <property type="evidence" value="ECO:0007669"/>
    <property type="project" value="TreeGrafter"/>
</dbReference>
<dbReference type="PANTHER" id="PTHR11140:SF0">
    <property type="entry name" value="PRE-MRNA-PROCESSING-SPLICING FACTOR 8"/>
    <property type="match status" value="1"/>
</dbReference>
<dbReference type="PROSITE" id="PS51257">
    <property type="entry name" value="PROKAR_LIPOPROTEIN"/>
    <property type="match status" value="1"/>
</dbReference>
<accession>A0A9P7FFY0</accession>
<dbReference type="RefSeq" id="XP_041296619.1">
    <property type="nucleotide sequence ID" value="XM_041433380.1"/>
</dbReference>
<sequence>MSLNTRLLLGHVWSIVISACMKMEKFGDLILCVTQPQMVLFSLYNDWLKSASSYTAFSRLILLRGLQEISAPSIQCQQMAELEKGSKAQGQVTAVQTQTTNVHSDTIRTIMMTNYKQQVFSSKSDWHVCAISETILKVSLQEDKGVTGMDEHICISL</sequence>
<organism evidence="3 4">
    <name type="scientific">Suillus discolor</name>
    <dbReference type="NCBI Taxonomy" id="1912936"/>
    <lineage>
        <taxon>Eukaryota</taxon>
        <taxon>Fungi</taxon>
        <taxon>Dikarya</taxon>
        <taxon>Basidiomycota</taxon>
        <taxon>Agaricomycotina</taxon>
        <taxon>Agaricomycetes</taxon>
        <taxon>Agaricomycetidae</taxon>
        <taxon>Boletales</taxon>
        <taxon>Suillineae</taxon>
        <taxon>Suillaceae</taxon>
        <taxon>Suillus</taxon>
    </lineage>
</organism>
<proteinExistence type="predicted"/>
<keyword evidence="1" id="KW-0732">Signal</keyword>
<dbReference type="InterPro" id="IPR027652">
    <property type="entry name" value="PRP8"/>
</dbReference>
<gene>
    <name evidence="3" type="ORF">F5147DRAFT_649833</name>
</gene>
<name>A0A9P7FFY0_9AGAM</name>
<evidence type="ECO:0000313" key="3">
    <source>
        <dbReference type="EMBL" id="KAG2114671.1"/>
    </source>
</evidence>
<dbReference type="GO" id="GO:0005682">
    <property type="term" value="C:U5 snRNP"/>
    <property type="evidence" value="ECO:0007669"/>
    <property type="project" value="TreeGrafter"/>
</dbReference>
<dbReference type="GO" id="GO:0030620">
    <property type="term" value="F:U2 snRNA binding"/>
    <property type="evidence" value="ECO:0007669"/>
    <property type="project" value="TreeGrafter"/>
</dbReference>
<dbReference type="Proteomes" id="UP000823399">
    <property type="component" value="Unassembled WGS sequence"/>
</dbReference>
<dbReference type="GO" id="GO:0000244">
    <property type="term" value="P:spliceosomal tri-snRNP complex assembly"/>
    <property type="evidence" value="ECO:0007669"/>
    <property type="project" value="TreeGrafter"/>
</dbReference>
<dbReference type="InterPro" id="IPR021983">
    <property type="entry name" value="PRP8_domainIV"/>
</dbReference>
<comment type="caution">
    <text evidence="3">The sequence shown here is derived from an EMBL/GenBank/DDBJ whole genome shotgun (WGS) entry which is preliminary data.</text>
</comment>
<dbReference type="Gene3D" id="3.30.420.230">
    <property type="match status" value="1"/>
</dbReference>
<dbReference type="GO" id="GO:0030619">
    <property type="term" value="F:U1 snRNA binding"/>
    <property type="evidence" value="ECO:0007669"/>
    <property type="project" value="TreeGrafter"/>
</dbReference>
<feature type="signal peptide" evidence="1">
    <location>
        <begin position="1"/>
        <end position="18"/>
    </location>
</feature>
<protein>
    <recommendedName>
        <fullName evidence="2">PRP8 domain-containing protein</fullName>
    </recommendedName>
</protein>